<dbReference type="SUPFAM" id="SSF52047">
    <property type="entry name" value="RNI-like"/>
    <property type="match status" value="1"/>
</dbReference>
<evidence type="ECO:0000313" key="1">
    <source>
        <dbReference type="EMBL" id="KAK7048310.1"/>
    </source>
</evidence>
<dbReference type="EMBL" id="JAWWNJ010000009">
    <property type="protein sequence ID" value="KAK7048310.1"/>
    <property type="molecule type" value="Genomic_DNA"/>
</dbReference>
<comment type="caution">
    <text evidence="1">The sequence shown here is derived from an EMBL/GenBank/DDBJ whole genome shotgun (WGS) entry which is preliminary data.</text>
</comment>
<protein>
    <recommendedName>
        <fullName evidence="3">F-box domain-containing protein</fullName>
    </recommendedName>
</protein>
<accession>A0AAW0D6S3</accession>
<evidence type="ECO:0000313" key="2">
    <source>
        <dbReference type="Proteomes" id="UP001362999"/>
    </source>
</evidence>
<dbReference type="Gene3D" id="3.80.10.10">
    <property type="entry name" value="Ribonuclease Inhibitor"/>
    <property type="match status" value="1"/>
</dbReference>
<sequence>MPPCQPSSPFDSLPVEILEQILVLCTTNAYPLANLTLRRVSKLWLEVSESSPRIWQHIFLDDRCTIASAHVHATMWAHKSYPMPFDVHLHVSQSSDLILPLLSPILPQLSRWRTFTMAGKRTESTQISNSFAQGIDGLIIDIQDPDQFDPGEPEDVQSHLTFTSTTGWTSMNIWVSEIPSTMYFAPLHFTTLIMTEYSVSIFTQPRTVLGFLTICPMLEEFHFSGLQHDDERLLTPLPMAYLPYLRVLHLHLTCGTRSLLSSIDAPTLVELRLSHLNVDFQLASAIAERGSPRWEDGDSDDEANDFSRSKFSDHATGMGLRCLLRRSNPPLKILTMDWADMRTKDFTFVFSHVQTLETFFIEASDMSDKVIELLRPYVVTPNERPTVRLPRLSSLELSNCHELSGDALLSVLSERIRLTDKHDWDGETLQELTIKGCDGFLPSHAALLRRDFRQRLRLGEN</sequence>
<dbReference type="InterPro" id="IPR032675">
    <property type="entry name" value="LRR_dom_sf"/>
</dbReference>
<keyword evidence="2" id="KW-1185">Reference proteome</keyword>
<dbReference type="InterPro" id="IPR036047">
    <property type="entry name" value="F-box-like_dom_sf"/>
</dbReference>
<organism evidence="1 2">
    <name type="scientific">Favolaschia claudopus</name>
    <dbReference type="NCBI Taxonomy" id="2862362"/>
    <lineage>
        <taxon>Eukaryota</taxon>
        <taxon>Fungi</taxon>
        <taxon>Dikarya</taxon>
        <taxon>Basidiomycota</taxon>
        <taxon>Agaricomycotina</taxon>
        <taxon>Agaricomycetes</taxon>
        <taxon>Agaricomycetidae</taxon>
        <taxon>Agaricales</taxon>
        <taxon>Marasmiineae</taxon>
        <taxon>Mycenaceae</taxon>
        <taxon>Favolaschia</taxon>
    </lineage>
</organism>
<reference evidence="1 2" key="1">
    <citation type="journal article" date="2024" name="J Genomics">
        <title>Draft genome sequencing and assembly of Favolaschia claudopus CIRM-BRFM 2984 isolated from oak limbs.</title>
        <authorList>
            <person name="Navarro D."/>
            <person name="Drula E."/>
            <person name="Chaduli D."/>
            <person name="Cazenave R."/>
            <person name="Ahrendt S."/>
            <person name="Wang J."/>
            <person name="Lipzen A."/>
            <person name="Daum C."/>
            <person name="Barry K."/>
            <person name="Grigoriev I.V."/>
            <person name="Favel A."/>
            <person name="Rosso M.N."/>
            <person name="Martin F."/>
        </authorList>
    </citation>
    <scope>NUCLEOTIDE SEQUENCE [LARGE SCALE GENOMIC DNA]</scope>
    <source>
        <strain evidence="1 2">CIRM-BRFM 2984</strain>
    </source>
</reference>
<name>A0AAW0D6S3_9AGAR</name>
<dbReference type="AlphaFoldDB" id="A0AAW0D6S3"/>
<gene>
    <name evidence="1" type="ORF">R3P38DRAFT_2868601</name>
</gene>
<dbReference type="SUPFAM" id="SSF81383">
    <property type="entry name" value="F-box domain"/>
    <property type="match status" value="1"/>
</dbReference>
<evidence type="ECO:0008006" key="3">
    <source>
        <dbReference type="Google" id="ProtNLM"/>
    </source>
</evidence>
<dbReference type="Proteomes" id="UP001362999">
    <property type="component" value="Unassembled WGS sequence"/>
</dbReference>
<proteinExistence type="predicted"/>